<keyword evidence="1 5" id="KW-0808">Transferase</keyword>
<proteinExistence type="inferred from homology"/>
<dbReference type="InterPro" id="IPR016181">
    <property type="entry name" value="Acyl_CoA_acyltransferase"/>
</dbReference>
<evidence type="ECO:0000256" key="3">
    <source>
        <dbReference type="ARBA" id="ARBA00038502"/>
    </source>
</evidence>
<sequence length="198" mass="22036">MPLPSPAIAAQQLETPRLLLQASDPAMSREALAFVARNQAHFAPWDPPTPEGFFTVRGQRERLLKSRRAFAAGEAFRYWLRLRNDPTRIVGQVHVFSVSRGAFHSAMLGYQLDQTLQGAGLMNEALQAIVHEMFSGPVRLHRLQAAHLPENLRSAAVLARLGFKPEGMATHYLYINGQWRDHVINALLNPAFNGAPPV</sequence>
<dbReference type="PANTHER" id="PTHR43792">
    <property type="entry name" value="GNAT FAMILY, PUTATIVE (AFU_ORTHOLOGUE AFUA_3G00765)-RELATED-RELATED"/>
    <property type="match status" value="1"/>
</dbReference>
<comment type="caution">
    <text evidence="5">The sequence shown here is derived from an EMBL/GenBank/DDBJ whole genome shotgun (WGS) entry which is preliminary data.</text>
</comment>
<evidence type="ECO:0000313" key="5">
    <source>
        <dbReference type="EMBL" id="RQP25285.1"/>
    </source>
</evidence>
<gene>
    <name evidence="5" type="ORF">DZC73_10675</name>
</gene>
<organism evidence="5 6">
    <name type="scientific">Piscinibacter terrae</name>
    <dbReference type="NCBI Taxonomy" id="2496871"/>
    <lineage>
        <taxon>Bacteria</taxon>
        <taxon>Pseudomonadati</taxon>
        <taxon>Pseudomonadota</taxon>
        <taxon>Betaproteobacteria</taxon>
        <taxon>Burkholderiales</taxon>
        <taxon>Sphaerotilaceae</taxon>
        <taxon>Piscinibacter</taxon>
    </lineage>
</organism>
<keyword evidence="6" id="KW-1185">Reference proteome</keyword>
<dbReference type="PROSITE" id="PS51186">
    <property type="entry name" value="GNAT"/>
    <property type="match status" value="1"/>
</dbReference>
<dbReference type="Proteomes" id="UP000267464">
    <property type="component" value="Unassembled WGS sequence"/>
</dbReference>
<evidence type="ECO:0000256" key="2">
    <source>
        <dbReference type="ARBA" id="ARBA00023315"/>
    </source>
</evidence>
<comment type="similarity">
    <text evidence="3">Belongs to the acetyltransferase family. RimJ subfamily.</text>
</comment>
<evidence type="ECO:0000313" key="6">
    <source>
        <dbReference type="Proteomes" id="UP000267464"/>
    </source>
</evidence>
<reference evidence="5 6" key="2">
    <citation type="submission" date="2018-12" db="EMBL/GenBank/DDBJ databases">
        <title>Rhizobacter gummiphilus sp. nov., a rubber-degrading bacterium isolated from the soil of a botanical garden in Japan.</title>
        <authorList>
            <person name="Shunsuke S.S."/>
        </authorList>
    </citation>
    <scope>NUCLEOTIDE SEQUENCE [LARGE SCALE GENOMIC DNA]</scope>
    <source>
        <strain evidence="5 6">S-16</strain>
    </source>
</reference>
<dbReference type="GO" id="GO:0005737">
    <property type="term" value="C:cytoplasm"/>
    <property type="evidence" value="ECO:0007669"/>
    <property type="project" value="TreeGrafter"/>
</dbReference>
<protein>
    <submittedName>
        <fullName evidence="5">GNAT family N-acetyltransferase</fullName>
    </submittedName>
</protein>
<reference evidence="5 6" key="1">
    <citation type="submission" date="2018-08" db="EMBL/GenBank/DDBJ databases">
        <authorList>
            <person name="Khan S.A."/>
            <person name="Jeon C.O."/>
            <person name="Chun B.H."/>
            <person name="Jeong S.E."/>
        </authorList>
    </citation>
    <scope>NUCLEOTIDE SEQUENCE [LARGE SCALE GENOMIC DNA]</scope>
    <source>
        <strain evidence="5 6">S-16</strain>
    </source>
</reference>
<dbReference type="Pfam" id="PF13302">
    <property type="entry name" value="Acetyltransf_3"/>
    <property type="match status" value="1"/>
</dbReference>
<feature type="domain" description="N-acetyltransferase" evidence="4">
    <location>
        <begin position="40"/>
        <end position="190"/>
    </location>
</feature>
<accession>A0A3N7K2Y2</accession>
<dbReference type="Gene3D" id="3.40.630.30">
    <property type="match status" value="1"/>
</dbReference>
<dbReference type="RefSeq" id="WP_124540195.1">
    <property type="nucleotide sequence ID" value="NZ_QUSW01000002.1"/>
</dbReference>
<dbReference type="GO" id="GO:0008999">
    <property type="term" value="F:protein-N-terminal-alanine acetyltransferase activity"/>
    <property type="evidence" value="ECO:0007669"/>
    <property type="project" value="TreeGrafter"/>
</dbReference>
<dbReference type="InterPro" id="IPR051531">
    <property type="entry name" value="N-acetyltransferase"/>
</dbReference>
<name>A0A3N7K2Y2_9BURK</name>
<dbReference type="EMBL" id="QUSW01000002">
    <property type="protein sequence ID" value="RQP25285.1"/>
    <property type="molecule type" value="Genomic_DNA"/>
</dbReference>
<keyword evidence="2" id="KW-0012">Acyltransferase</keyword>
<evidence type="ECO:0000259" key="4">
    <source>
        <dbReference type="PROSITE" id="PS51186"/>
    </source>
</evidence>
<dbReference type="InterPro" id="IPR000182">
    <property type="entry name" value="GNAT_dom"/>
</dbReference>
<dbReference type="OrthoDB" id="9801669at2"/>
<evidence type="ECO:0000256" key="1">
    <source>
        <dbReference type="ARBA" id="ARBA00022679"/>
    </source>
</evidence>
<dbReference type="SUPFAM" id="SSF55729">
    <property type="entry name" value="Acyl-CoA N-acyltransferases (Nat)"/>
    <property type="match status" value="1"/>
</dbReference>
<dbReference type="AlphaFoldDB" id="A0A3N7K2Y2"/>
<dbReference type="PANTHER" id="PTHR43792:SF8">
    <property type="entry name" value="[RIBOSOMAL PROTEIN US5]-ALANINE N-ACETYLTRANSFERASE"/>
    <property type="match status" value="1"/>
</dbReference>